<sequence>MSTFSSIIAGFGGQGSLLMGKIMAYSGMLDNKEVSWCPSYGPEMRGGTANVNVIISDEGIGSPVITKDADCVVALNQPSLDKFAHVVKEGGSLVINADLCTTDHLDVKEGVKVYSVPANRIATDAFGGSKLANLVMLGAVVCATGAIKVEGMDDTFAHVFEGGKAKFIPDNKKAFELGFNYAKENC</sequence>
<gene>
    <name evidence="3" type="ORF">SAMN02745138_03102</name>
</gene>
<keyword evidence="1" id="KW-0560">Oxidoreductase</keyword>
<dbReference type="RefSeq" id="WP_072853270.1">
    <property type="nucleotide sequence ID" value="NZ_FRAH01000081.1"/>
</dbReference>
<dbReference type="Gene3D" id="3.40.920.10">
    <property type="entry name" value="Pyruvate-ferredoxin oxidoreductase, PFOR, domain III"/>
    <property type="match status" value="1"/>
</dbReference>
<accession>A0A1M6YXN0</accession>
<keyword evidence="4" id="KW-1185">Reference proteome</keyword>
<dbReference type="PANTHER" id="PTHR42730">
    <property type="entry name" value="2-OXOGLUTARATE SYNTHASE SUBUNIT KORC"/>
    <property type="match status" value="1"/>
</dbReference>
<dbReference type="PANTHER" id="PTHR42730:SF1">
    <property type="entry name" value="2-OXOGLUTARATE SYNTHASE SUBUNIT KORC"/>
    <property type="match status" value="1"/>
</dbReference>
<proteinExistence type="predicted"/>
<organism evidence="3 4">
    <name type="scientific">Anaerotignum lactatifermentans DSM 14214</name>
    <dbReference type="NCBI Taxonomy" id="1121323"/>
    <lineage>
        <taxon>Bacteria</taxon>
        <taxon>Bacillati</taxon>
        <taxon>Bacillota</taxon>
        <taxon>Clostridia</taxon>
        <taxon>Lachnospirales</taxon>
        <taxon>Anaerotignaceae</taxon>
        <taxon>Anaerotignum</taxon>
    </lineage>
</organism>
<evidence type="ECO:0000313" key="4">
    <source>
        <dbReference type="Proteomes" id="UP000183975"/>
    </source>
</evidence>
<dbReference type="EMBL" id="FRAH01000081">
    <property type="protein sequence ID" value="SHL22880.1"/>
    <property type="molecule type" value="Genomic_DNA"/>
</dbReference>
<protein>
    <submittedName>
        <fullName evidence="3">2-oxoglutarate ferredoxin oxidoreductase subunit gamma</fullName>
    </submittedName>
</protein>
<dbReference type="SUPFAM" id="SSF53323">
    <property type="entry name" value="Pyruvate-ferredoxin oxidoreductase, PFOR, domain III"/>
    <property type="match status" value="1"/>
</dbReference>
<dbReference type="AlphaFoldDB" id="A0A1M6YXN0"/>
<evidence type="ECO:0000256" key="1">
    <source>
        <dbReference type="ARBA" id="ARBA00023002"/>
    </source>
</evidence>
<dbReference type="InterPro" id="IPR019752">
    <property type="entry name" value="Pyrv/ketoisovalerate_OxRed_cat"/>
</dbReference>
<dbReference type="GO" id="GO:0016903">
    <property type="term" value="F:oxidoreductase activity, acting on the aldehyde or oxo group of donors"/>
    <property type="evidence" value="ECO:0007669"/>
    <property type="project" value="InterPro"/>
</dbReference>
<evidence type="ECO:0000259" key="2">
    <source>
        <dbReference type="Pfam" id="PF01558"/>
    </source>
</evidence>
<feature type="domain" description="Pyruvate/ketoisovalerate oxidoreductase catalytic" evidence="2">
    <location>
        <begin position="12"/>
        <end position="179"/>
    </location>
</feature>
<dbReference type="InterPro" id="IPR002869">
    <property type="entry name" value="Pyrv_flavodox_OxRed_cen"/>
</dbReference>
<dbReference type="OrthoDB" id="9789125at2"/>
<evidence type="ECO:0000313" key="3">
    <source>
        <dbReference type="EMBL" id="SHL22880.1"/>
    </source>
</evidence>
<reference evidence="3 4" key="1">
    <citation type="submission" date="2016-11" db="EMBL/GenBank/DDBJ databases">
        <authorList>
            <person name="Jaros S."/>
            <person name="Januszkiewicz K."/>
            <person name="Wedrychowicz H."/>
        </authorList>
    </citation>
    <scope>NUCLEOTIDE SEQUENCE [LARGE SCALE GENOMIC DNA]</scope>
    <source>
        <strain evidence="3 4">DSM 14214</strain>
    </source>
</reference>
<name>A0A1M6YXN0_9FIRM</name>
<dbReference type="Proteomes" id="UP000183975">
    <property type="component" value="Unassembled WGS sequence"/>
</dbReference>
<dbReference type="InterPro" id="IPR052554">
    <property type="entry name" value="2-oxoglutarate_synth_KorC"/>
</dbReference>
<dbReference type="Pfam" id="PF01558">
    <property type="entry name" value="POR"/>
    <property type="match status" value="1"/>
</dbReference>